<sequence>MESPNSDSLQGAVEEYGPRTDHRDIAAGYAAAVGAISASVLYIASVWVIDSSLFTLEWNPYFTALEFYWVVYSSLAGLVVTIPAAFLVGVAGERLSPSKTKSSGMLKGAVGTVATYAVAFVLLSALLFVTGAGSTGTGTALFTAVELAGLIVGVGFALTWWLTIPIGCAVGCVYTTRQSATSS</sequence>
<geneLocation type="plasmid" evidence="2 3">
    <name>PL131</name>
</geneLocation>
<dbReference type="Proteomes" id="UP000002698">
    <property type="component" value="Plasmid PL131"/>
</dbReference>
<accession>Q3ILX4</accession>
<keyword evidence="1" id="KW-0812">Transmembrane</keyword>
<keyword evidence="1" id="KW-0472">Membrane</keyword>
<evidence type="ECO:0000313" key="3">
    <source>
        <dbReference type="Proteomes" id="UP000002698"/>
    </source>
</evidence>
<dbReference type="RefSeq" id="WP_011324493.1">
    <property type="nucleotide sequence ID" value="NC_007427.1"/>
</dbReference>
<dbReference type="EnsemblBacteria" id="CAI50896">
    <property type="protein sequence ID" value="CAI50896"/>
    <property type="gene ID" value="NP_6232A"/>
</dbReference>
<protein>
    <submittedName>
        <fullName evidence="2">Uncharacterized protein</fullName>
    </submittedName>
</protein>
<keyword evidence="3" id="KW-1185">Reference proteome</keyword>
<feature type="transmembrane region" description="Helical" evidence="1">
    <location>
        <begin position="113"/>
        <end position="135"/>
    </location>
</feature>
<dbReference type="OrthoDB" id="204732at2157"/>
<proteinExistence type="predicted"/>
<feature type="transmembrane region" description="Helical" evidence="1">
    <location>
        <begin position="69"/>
        <end position="92"/>
    </location>
</feature>
<feature type="transmembrane region" description="Helical" evidence="1">
    <location>
        <begin position="147"/>
        <end position="174"/>
    </location>
</feature>
<evidence type="ECO:0000313" key="2">
    <source>
        <dbReference type="EMBL" id="CAI50896.1"/>
    </source>
</evidence>
<dbReference type="AlphaFoldDB" id="Q3ILX4"/>
<dbReference type="HOGENOM" id="CLU_1521824_0_0_2"/>
<name>Q3ILX4_NATPD</name>
<keyword evidence="1" id="KW-1133">Transmembrane helix</keyword>
<keyword evidence="2" id="KW-0614">Plasmid</keyword>
<dbReference type="EMBL" id="CR936258">
    <property type="protein sequence ID" value="CAI50896.1"/>
    <property type="molecule type" value="Genomic_DNA"/>
</dbReference>
<dbReference type="GeneID" id="3694647"/>
<dbReference type="KEGG" id="nph:NP_6232A"/>
<organism evidence="2 3">
    <name type="scientific">Natronomonas pharaonis (strain ATCC 35678 / DSM 2160 / CIP 103997 / JCM 8858 / NBRC 14720 / NCIMB 2260 / Gabara)</name>
    <name type="common">Halobacterium pharaonis</name>
    <dbReference type="NCBI Taxonomy" id="348780"/>
    <lineage>
        <taxon>Archaea</taxon>
        <taxon>Methanobacteriati</taxon>
        <taxon>Methanobacteriota</taxon>
        <taxon>Stenosarchaea group</taxon>
        <taxon>Halobacteria</taxon>
        <taxon>Halobacteriales</taxon>
        <taxon>Natronomonadaceae</taxon>
        <taxon>Natronomonas</taxon>
    </lineage>
</organism>
<feature type="transmembrane region" description="Helical" evidence="1">
    <location>
        <begin position="26"/>
        <end position="49"/>
    </location>
</feature>
<reference evidence="2 3" key="1">
    <citation type="journal article" date="2005" name="Genome Res.">
        <title>Living with two extremes: conclusions from the genome sequence of Natronomonas pharaonis.</title>
        <authorList>
            <person name="Falb M."/>
            <person name="Pfeiffer F."/>
            <person name="Palm P."/>
            <person name="Rodewald K."/>
            <person name="Hickmann V."/>
            <person name="Tittor J."/>
            <person name="Oesterhelt D."/>
        </authorList>
    </citation>
    <scope>NUCLEOTIDE SEQUENCE [LARGE SCALE GENOMIC DNA]</scope>
    <source>
        <strain evidence="3">ATCC 35678 / DSM 2160 / CIP 103997 / JCM 8858 / NBRC 14720 / NCIMB 2260 / Gabara</strain>
    </source>
</reference>
<gene>
    <name evidence="2" type="ordered locus">NP_6232A</name>
</gene>
<evidence type="ECO:0000256" key="1">
    <source>
        <dbReference type="SAM" id="Phobius"/>
    </source>
</evidence>